<evidence type="ECO:0000256" key="2">
    <source>
        <dbReference type="ARBA" id="ARBA00005982"/>
    </source>
</evidence>
<comment type="similarity">
    <text evidence="2">Belongs to the major facilitator superfamily. Proton-dependent oligopeptide transporter (POT/PTR) (TC 2.A.17) family.</text>
</comment>
<feature type="transmembrane region" description="Helical" evidence="7">
    <location>
        <begin position="414"/>
        <end position="436"/>
    </location>
</feature>
<evidence type="ECO:0000256" key="6">
    <source>
        <dbReference type="SAM" id="MobiDB-lite"/>
    </source>
</evidence>
<evidence type="ECO:0000256" key="4">
    <source>
        <dbReference type="ARBA" id="ARBA00022989"/>
    </source>
</evidence>
<evidence type="ECO:0000256" key="7">
    <source>
        <dbReference type="SAM" id="Phobius"/>
    </source>
</evidence>
<protein>
    <recommendedName>
        <fullName evidence="9">Major facilitator superfamily (MFS) profile domain-containing protein</fullName>
    </recommendedName>
</protein>
<accession>A0A0B7JYG7</accession>
<feature type="transmembrane region" description="Helical" evidence="7">
    <location>
        <begin position="341"/>
        <end position="359"/>
    </location>
</feature>
<evidence type="ECO:0008006" key="9">
    <source>
        <dbReference type="Google" id="ProtNLM"/>
    </source>
</evidence>
<feature type="transmembrane region" description="Helical" evidence="7">
    <location>
        <begin position="525"/>
        <end position="548"/>
    </location>
</feature>
<name>A0A0B7JYG7_BIOOC</name>
<organism evidence="8">
    <name type="scientific">Bionectria ochroleuca</name>
    <name type="common">Gliocladium roseum</name>
    <dbReference type="NCBI Taxonomy" id="29856"/>
    <lineage>
        <taxon>Eukaryota</taxon>
        <taxon>Fungi</taxon>
        <taxon>Dikarya</taxon>
        <taxon>Ascomycota</taxon>
        <taxon>Pezizomycotina</taxon>
        <taxon>Sordariomycetes</taxon>
        <taxon>Hypocreomycetidae</taxon>
        <taxon>Hypocreales</taxon>
        <taxon>Bionectriaceae</taxon>
        <taxon>Clonostachys</taxon>
    </lineage>
</organism>
<evidence type="ECO:0000256" key="1">
    <source>
        <dbReference type="ARBA" id="ARBA00004141"/>
    </source>
</evidence>
<keyword evidence="4 7" id="KW-1133">Transmembrane helix</keyword>
<dbReference type="PANTHER" id="PTHR11654">
    <property type="entry name" value="OLIGOPEPTIDE TRANSPORTER-RELATED"/>
    <property type="match status" value="1"/>
</dbReference>
<dbReference type="SUPFAM" id="SSF103473">
    <property type="entry name" value="MFS general substrate transporter"/>
    <property type="match status" value="1"/>
</dbReference>
<dbReference type="InterPro" id="IPR036259">
    <property type="entry name" value="MFS_trans_sf"/>
</dbReference>
<evidence type="ECO:0000256" key="5">
    <source>
        <dbReference type="ARBA" id="ARBA00023136"/>
    </source>
</evidence>
<feature type="transmembrane region" description="Helical" evidence="7">
    <location>
        <begin position="258"/>
        <end position="278"/>
    </location>
</feature>
<sequence length="572" mass="61403">MAGRMQNQAEESTPAAITTTDISILEKSHGVSVEQKAGPESDTDIKRSATDDEVANLAQTADSLPLAVIIVMIIGGAERFAYYALSGPWQNYIQNPPGDYALPGALGLGQATATAINNAYRFLSFLTPLIVGVLSDTWLGRYKALLWSMIVYACGGLILLLTSLPIALDHGAGPAGLGVSMILIACGVGGVKATFPIFLGDQYTKTQPQLIHKRGGRKMVTNRNLTIQSIYTLSFWVTNLSSLSIIPATFLESKFGFWSAYLLGFGALLISIAILCGLSSKLVKVPKGTNIILSAGKVLGCAIKSGFRLDHTKASYQASHYNRAVSWTDEFVDEIKVTLRTCRVLLSMAVFTLCMGQMLNNLVSQAGQMELHGVPNDMIQALSGIAVVLLGPVIQGVMSLLAKRRILLGPIVRMAISFIFTAAGMAFAGGVQQLIYSAPPCYNAPLACAESMGGTIPNKINVWLQTPIHFILASGEILGYVAMDEVSYTNSPQGLKSVVQAFKQLSNCLGSILGLALSPVSRDPYLVVLYSSLAGVMVLITGIFWYYFGKYDRPKRAEESPLDTTEESEAKE</sequence>
<evidence type="ECO:0000313" key="8">
    <source>
        <dbReference type="EMBL" id="CEO47690.1"/>
    </source>
</evidence>
<evidence type="ECO:0000256" key="3">
    <source>
        <dbReference type="ARBA" id="ARBA00022692"/>
    </source>
</evidence>
<reference evidence="8" key="1">
    <citation type="submission" date="2015-01" db="EMBL/GenBank/DDBJ databases">
        <authorList>
            <person name="Durling Mikael"/>
        </authorList>
    </citation>
    <scope>NUCLEOTIDE SEQUENCE</scope>
</reference>
<dbReference type="Gene3D" id="1.20.1250.20">
    <property type="entry name" value="MFS general substrate transporter like domains"/>
    <property type="match status" value="1"/>
</dbReference>
<feature type="transmembrane region" description="Helical" evidence="7">
    <location>
        <begin position="174"/>
        <end position="199"/>
    </location>
</feature>
<gene>
    <name evidence="8" type="ORF">BN869_000003745_1</name>
</gene>
<comment type="subcellular location">
    <subcellularLocation>
        <location evidence="1">Membrane</location>
        <topology evidence="1">Multi-pass membrane protein</topology>
    </subcellularLocation>
</comment>
<keyword evidence="3 7" id="KW-0812">Transmembrane</keyword>
<keyword evidence="5 7" id="KW-0472">Membrane</keyword>
<feature type="transmembrane region" description="Helical" evidence="7">
    <location>
        <begin position="146"/>
        <end position="168"/>
    </location>
</feature>
<dbReference type="EMBL" id="CDPU01000008">
    <property type="protein sequence ID" value="CEO47690.1"/>
    <property type="molecule type" value="Genomic_DNA"/>
</dbReference>
<feature type="transmembrane region" description="Helical" evidence="7">
    <location>
        <begin position="379"/>
        <end position="402"/>
    </location>
</feature>
<dbReference type="GO" id="GO:0022857">
    <property type="term" value="F:transmembrane transporter activity"/>
    <property type="evidence" value="ECO:0007669"/>
    <property type="project" value="InterPro"/>
</dbReference>
<dbReference type="Pfam" id="PF00854">
    <property type="entry name" value="PTR2"/>
    <property type="match status" value="1"/>
</dbReference>
<dbReference type="GO" id="GO:0016020">
    <property type="term" value="C:membrane"/>
    <property type="evidence" value="ECO:0007669"/>
    <property type="project" value="UniProtKB-SubCell"/>
</dbReference>
<dbReference type="InterPro" id="IPR000109">
    <property type="entry name" value="POT_fam"/>
</dbReference>
<feature type="region of interest" description="Disordered" evidence="6">
    <location>
        <begin position="1"/>
        <end position="21"/>
    </location>
</feature>
<dbReference type="AlphaFoldDB" id="A0A0B7JYG7"/>
<proteinExistence type="inferred from homology"/>